<feature type="domain" description="Solute-binding protein family 3/N-terminal" evidence="4">
    <location>
        <begin position="71"/>
        <end position="300"/>
    </location>
</feature>
<dbReference type="PANTHER" id="PTHR35936">
    <property type="entry name" value="MEMBRANE-BOUND LYTIC MUREIN TRANSGLYCOSYLASE F"/>
    <property type="match status" value="1"/>
</dbReference>
<comment type="caution">
    <text evidence="5">The sequence shown here is derived from an EMBL/GenBank/DDBJ whole genome shotgun (WGS) entry which is preliminary data.</text>
</comment>
<name>A0A7K0K140_9ACTO</name>
<evidence type="ECO:0000256" key="3">
    <source>
        <dbReference type="SAM" id="SignalP"/>
    </source>
</evidence>
<dbReference type="SUPFAM" id="SSF53850">
    <property type="entry name" value="Periplasmic binding protein-like II"/>
    <property type="match status" value="1"/>
</dbReference>
<feature type="signal peptide" evidence="3">
    <location>
        <begin position="1"/>
        <end position="19"/>
    </location>
</feature>
<evidence type="ECO:0000256" key="1">
    <source>
        <dbReference type="ARBA" id="ARBA00022729"/>
    </source>
</evidence>
<dbReference type="Proteomes" id="UP000442535">
    <property type="component" value="Unassembled WGS sequence"/>
</dbReference>
<dbReference type="Gene3D" id="3.40.190.10">
    <property type="entry name" value="Periplasmic binding protein-like II"/>
    <property type="match status" value="2"/>
</dbReference>
<keyword evidence="6" id="KW-1185">Reference proteome</keyword>
<evidence type="ECO:0000256" key="2">
    <source>
        <dbReference type="SAM" id="MobiDB-lite"/>
    </source>
</evidence>
<dbReference type="PROSITE" id="PS51257">
    <property type="entry name" value="PROKAR_LIPOPROTEIN"/>
    <property type="match status" value="1"/>
</dbReference>
<accession>A0A7K0K140</accession>
<dbReference type="InterPro" id="IPR001638">
    <property type="entry name" value="Solute-binding_3/MltF_N"/>
</dbReference>
<dbReference type="RefSeq" id="WP_154542730.1">
    <property type="nucleotide sequence ID" value="NZ_JAQYQY010000018.1"/>
</dbReference>
<sequence>MRNLAIPAAFGALALALTACGSGTGGTETTSGPTDTMSNQPSAATEFDFSTIKADPAVEALVPKDIKDRDVLRNGASTDYAPLEMLKDDGTTPTGAEVDMVKAIALTMGLSDGTTTTETFAALLPKVGSTYDIGASGFTVTDERVQAYDMLAYKDMGTLYAVAKGNPSGFNPTDACGTTVGVQTGTYQETELLPKLNQDCVSQGKPEIDVKKEDLLNNIIPKVISGQYDAFIADDPVTAFNVKKANGQLEISGEIFDSAPLAIVVNNKNQELSKAVKAAMDSLMASGKMKEILALYGADGGLYPEIKLNTSVK</sequence>
<organism evidence="5 6">
    <name type="scientific">Mobiluncus porci</name>
    <dbReference type="NCBI Taxonomy" id="2652278"/>
    <lineage>
        <taxon>Bacteria</taxon>
        <taxon>Bacillati</taxon>
        <taxon>Actinomycetota</taxon>
        <taxon>Actinomycetes</taxon>
        <taxon>Actinomycetales</taxon>
        <taxon>Actinomycetaceae</taxon>
        <taxon>Mobiluncus</taxon>
    </lineage>
</organism>
<proteinExistence type="predicted"/>
<evidence type="ECO:0000313" key="6">
    <source>
        <dbReference type="Proteomes" id="UP000442535"/>
    </source>
</evidence>
<dbReference type="EMBL" id="VUMY01000001">
    <property type="protein sequence ID" value="MST48760.1"/>
    <property type="molecule type" value="Genomic_DNA"/>
</dbReference>
<evidence type="ECO:0000259" key="4">
    <source>
        <dbReference type="SMART" id="SM00062"/>
    </source>
</evidence>
<protein>
    <submittedName>
        <fullName evidence="5">Transporter substrate-binding domain-containing protein</fullName>
    </submittedName>
</protein>
<reference evidence="5 6" key="1">
    <citation type="submission" date="2019-08" db="EMBL/GenBank/DDBJ databases">
        <title>In-depth cultivation of the pig gut microbiome towards novel bacterial diversity and tailored functional studies.</title>
        <authorList>
            <person name="Wylensek D."/>
            <person name="Hitch T.C.A."/>
            <person name="Clavel T."/>
        </authorList>
    </citation>
    <scope>NUCLEOTIDE SEQUENCE [LARGE SCALE GENOMIC DNA]</scope>
    <source>
        <strain evidence="5 6">RF-GAM-744-WT-7</strain>
    </source>
</reference>
<gene>
    <name evidence="5" type="ORF">FYJ63_00540</name>
</gene>
<evidence type="ECO:0000313" key="5">
    <source>
        <dbReference type="EMBL" id="MST48760.1"/>
    </source>
</evidence>
<keyword evidence="1 3" id="KW-0732">Signal</keyword>
<dbReference type="Pfam" id="PF00497">
    <property type="entry name" value="SBP_bac_3"/>
    <property type="match status" value="1"/>
</dbReference>
<feature type="compositionally biased region" description="Low complexity" evidence="2">
    <location>
        <begin position="23"/>
        <end position="38"/>
    </location>
</feature>
<dbReference type="PANTHER" id="PTHR35936:SF17">
    <property type="entry name" value="ARGININE-BINDING EXTRACELLULAR PROTEIN ARTP"/>
    <property type="match status" value="1"/>
</dbReference>
<feature type="region of interest" description="Disordered" evidence="2">
    <location>
        <begin position="23"/>
        <end position="42"/>
    </location>
</feature>
<feature type="chain" id="PRO_5039387769" evidence="3">
    <location>
        <begin position="20"/>
        <end position="313"/>
    </location>
</feature>
<dbReference type="SMART" id="SM00062">
    <property type="entry name" value="PBPb"/>
    <property type="match status" value="1"/>
</dbReference>
<dbReference type="AlphaFoldDB" id="A0A7K0K140"/>